<accession>A0AAV9R9K8</accession>
<reference evidence="1 2" key="1">
    <citation type="submission" date="2021-06" db="EMBL/GenBank/DDBJ databases">
        <authorList>
            <person name="Palmer J.M."/>
        </authorList>
    </citation>
    <scope>NUCLEOTIDE SEQUENCE [LARGE SCALE GENOMIC DNA]</scope>
    <source>
        <strain evidence="1 2">MEX-2019</strain>
        <tissue evidence="1">Muscle</tissue>
    </source>
</reference>
<evidence type="ECO:0000313" key="2">
    <source>
        <dbReference type="Proteomes" id="UP001311232"/>
    </source>
</evidence>
<gene>
    <name evidence="1" type="ORF">CRENBAI_002331</name>
</gene>
<evidence type="ECO:0000313" key="1">
    <source>
        <dbReference type="EMBL" id="KAK5605027.1"/>
    </source>
</evidence>
<comment type="caution">
    <text evidence="1">The sequence shown here is derived from an EMBL/GenBank/DDBJ whole genome shotgun (WGS) entry which is preliminary data.</text>
</comment>
<organism evidence="1 2">
    <name type="scientific">Crenichthys baileyi</name>
    <name type="common">White River springfish</name>
    <dbReference type="NCBI Taxonomy" id="28760"/>
    <lineage>
        <taxon>Eukaryota</taxon>
        <taxon>Metazoa</taxon>
        <taxon>Chordata</taxon>
        <taxon>Craniata</taxon>
        <taxon>Vertebrata</taxon>
        <taxon>Euteleostomi</taxon>
        <taxon>Actinopterygii</taxon>
        <taxon>Neopterygii</taxon>
        <taxon>Teleostei</taxon>
        <taxon>Neoteleostei</taxon>
        <taxon>Acanthomorphata</taxon>
        <taxon>Ovalentaria</taxon>
        <taxon>Atherinomorphae</taxon>
        <taxon>Cyprinodontiformes</taxon>
        <taxon>Goodeidae</taxon>
        <taxon>Crenichthys</taxon>
    </lineage>
</organism>
<sequence length="115" mass="13075">MKMNVFSNTARFIPFYYTADSCVKKSLHHCSANKKLPYSNRRMLLTECDFKPQPACKSVSSPYDTRVRSGSLSFKWFILIPSARFVYSNKVSSVLVLHVLQTAVVAVLLEVCECE</sequence>
<dbReference type="Proteomes" id="UP001311232">
    <property type="component" value="Unassembled WGS sequence"/>
</dbReference>
<dbReference type="AlphaFoldDB" id="A0AAV9R9K8"/>
<keyword evidence="2" id="KW-1185">Reference proteome</keyword>
<protein>
    <submittedName>
        <fullName evidence="1">Uncharacterized protein</fullName>
    </submittedName>
</protein>
<proteinExistence type="predicted"/>
<name>A0AAV9R9K8_9TELE</name>
<dbReference type="EMBL" id="JAHHUM010002316">
    <property type="protein sequence ID" value="KAK5605027.1"/>
    <property type="molecule type" value="Genomic_DNA"/>
</dbReference>